<proteinExistence type="predicted"/>
<keyword evidence="2" id="KW-1185">Reference proteome</keyword>
<evidence type="ECO:0000313" key="1">
    <source>
        <dbReference type="EMBL" id="TPW25855.1"/>
    </source>
</evidence>
<dbReference type="InterPro" id="IPR027417">
    <property type="entry name" value="P-loop_NTPase"/>
</dbReference>
<organism evidence="1 2">
    <name type="scientific">Pararhizobium mangrovi</name>
    <dbReference type="NCBI Taxonomy" id="2590452"/>
    <lineage>
        <taxon>Bacteria</taxon>
        <taxon>Pseudomonadati</taxon>
        <taxon>Pseudomonadota</taxon>
        <taxon>Alphaproteobacteria</taxon>
        <taxon>Hyphomicrobiales</taxon>
        <taxon>Rhizobiaceae</taxon>
        <taxon>Rhizobium/Agrobacterium group</taxon>
        <taxon>Pararhizobium</taxon>
    </lineage>
</organism>
<dbReference type="Proteomes" id="UP000320314">
    <property type="component" value="Unassembled WGS sequence"/>
</dbReference>
<dbReference type="AlphaFoldDB" id="A0A506TYQ8"/>
<gene>
    <name evidence="1" type="ORF">FJU11_17510</name>
</gene>
<dbReference type="Gene3D" id="3.30.420.240">
    <property type="match status" value="1"/>
</dbReference>
<evidence type="ECO:0000313" key="2">
    <source>
        <dbReference type="Proteomes" id="UP000320314"/>
    </source>
</evidence>
<dbReference type="Gene3D" id="3.40.50.300">
    <property type="entry name" value="P-loop containing nucleotide triphosphate hydrolases"/>
    <property type="match status" value="1"/>
</dbReference>
<dbReference type="Pfam" id="PF03237">
    <property type="entry name" value="Terminase_6N"/>
    <property type="match status" value="1"/>
</dbReference>
<reference evidence="1 2" key="1">
    <citation type="submission" date="2019-06" db="EMBL/GenBank/DDBJ databases">
        <authorList>
            <person name="Li M."/>
        </authorList>
    </citation>
    <scope>NUCLEOTIDE SEQUENCE [LARGE SCALE GENOMIC DNA]</scope>
    <source>
        <strain evidence="1 2">BGMRC6574</strain>
    </source>
</reference>
<comment type="caution">
    <text evidence="1">The sequence shown here is derived from an EMBL/GenBank/DDBJ whole genome shotgun (WGS) entry which is preliminary data.</text>
</comment>
<accession>A0A506TYQ8</accession>
<dbReference type="SUPFAM" id="SSF52540">
    <property type="entry name" value="P-loop containing nucleoside triphosphate hydrolases"/>
    <property type="match status" value="1"/>
</dbReference>
<protein>
    <submittedName>
        <fullName evidence="1">Uncharacterized protein</fullName>
    </submittedName>
</protein>
<name>A0A506TYQ8_9HYPH</name>
<dbReference type="RefSeq" id="WP_141168369.1">
    <property type="nucleotide sequence ID" value="NZ_VHLH01000047.1"/>
</dbReference>
<dbReference type="EMBL" id="VHLH01000047">
    <property type="protein sequence ID" value="TPW25855.1"/>
    <property type="molecule type" value="Genomic_DNA"/>
</dbReference>
<sequence length="474" mass="54187">MKQTEEDVQAFLLKCRQDIPFFARAVFGEKQALRPKQVEFAEAFRNNKRVTFKGGIGFGKTRALAILIWWSLFTHRDVQVTVFGPSEGQLKAGLWKEVGLLYGLMPEFFREIFTYTETRVTQALNPKSCFAEYRLANSDNPESARGTHMTNNFVIVDEASGVADQVFDVLRNHLSGDPNPKLCLVSNPNRNKGYFYDTWEHPEKSRNWVHVHGSMLDNPYVTQERLDEMTVEYGGTHTEAYRIYVQGEFPLNDEDALISMEDVTRAVYAQDIQPSPVMPIVWGLDPAGPGRDRSVLVKRHDNVVLDDIRQWSEKDAVQLANRVKAEFDRTHSSLRPAVINVDSIGIGHGIADMLKDWGLPVRRVAVSNKPSRNPDKYERMRDQLWWEFKEWLEAGDKKIPNSPDLIKEICLPNWEFTGVGKIKIEDKRSMRKKGKRSPDVADALCLTFAHTTKDRFVGPCAWNKEPPPSRAYLG</sequence>
<dbReference type="OrthoDB" id="9775154at2"/>